<comment type="caution">
    <text evidence="2">The sequence shown here is derived from an EMBL/GenBank/DDBJ whole genome shotgun (WGS) entry which is preliminary data.</text>
</comment>
<dbReference type="Proteomes" id="UP000192578">
    <property type="component" value="Unassembled WGS sequence"/>
</dbReference>
<name>A0A9X6NIY6_HYPEX</name>
<accession>A0A9X6NIY6</accession>
<protein>
    <submittedName>
        <fullName evidence="2">Uncharacterized protein</fullName>
    </submittedName>
</protein>
<dbReference type="AlphaFoldDB" id="A0A9X6NIY6"/>
<evidence type="ECO:0000256" key="1">
    <source>
        <dbReference type="SAM" id="SignalP"/>
    </source>
</evidence>
<sequence length="85" mass="9444">MKDLRKAMSYSMLFFCRCRCCCCCCCGDCCRFCFAAAAPIDMSDQASTSFGSPTATTDINIQKLLDKEKSRVEAKAKKEKKDVDA</sequence>
<feature type="signal peptide" evidence="1">
    <location>
        <begin position="1"/>
        <end position="23"/>
    </location>
</feature>
<feature type="chain" id="PRO_5040799456" evidence="1">
    <location>
        <begin position="24"/>
        <end position="85"/>
    </location>
</feature>
<evidence type="ECO:0000313" key="3">
    <source>
        <dbReference type="Proteomes" id="UP000192578"/>
    </source>
</evidence>
<keyword evidence="1" id="KW-0732">Signal</keyword>
<proteinExistence type="predicted"/>
<evidence type="ECO:0000313" key="2">
    <source>
        <dbReference type="EMBL" id="OWA54089.1"/>
    </source>
</evidence>
<keyword evidence="3" id="KW-1185">Reference proteome</keyword>
<organism evidence="2 3">
    <name type="scientific">Hypsibius exemplaris</name>
    <name type="common">Freshwater tardigrade</name>
    <dbReference type="NCBI Taxonomy" id="2072580"/>
    <lineage>
        <taxon>Eukaryota</taxon>
        <taxon>Metazoa</taxon>
        <taxon>Ecdysozoa</taxon>
        <taxon>Tardigrada</taxon>
        <taxon>Eutardigrada</taxon>
        <taxon>Parachela</taxon>
        <taxon>Hypsibioidea</taxon>
        <taxon>Hypsibiidae</taxon>
        <taxon>Hypsibius</taxon>
    </lineage>
</organism>
<reference evidence="3" key="1">
    <citation type="submission" date="2017-01" db="EMBL/GenBank/DDBJ databases">
        <title>Comparative genomics of anhydrobiosis in the tardigrade Hypsibius dujardini.</title>
        <authorList>
            <person name="Yoshida Y."/>
            <person name="Koutsovoulos G."/>
            <person name="Laetsch D."/>
            <person name="Stevens L."/>
            <person name="Kumar S."/>
            <person name="Horikawa D."/>
            <person name="Ishino K."/>
            <person name="Komine S."/>
            <person name="Tomita M."/>
            <person name="Blaxter M."/>
            <person name="Arakawa K."/>
        </authorList>
    </citation>
    <scope>NUCLEOTIDE SEQUENCE [LARGE SCALE GENOMIC DNA]</scope>
    <source>
        <strain evidence="3">Z151</strain>
    </source>
</reference>
<gene>
    <name evidence="2" type="ORF">BV898_18508</name>
</gene>
<dbReference type="EMBL" id="MTYJ01000370">
    <property type="protein sequence ID" value="OWA54089.1"/>
    <property type="molecule type" value="Genomic_DNA"/>
</dbReference>